<dbReference type="KEGG" id="ldo:LDBPK_323030"/>
<dbReference type="Proteomes" id="UP000318447">
    <property type="component" value="Unassembled WGS sequence"/>
</dbReference>
<dbReference type="VEuPathDB" id="TriTrypDB:LdCL_320036300"/>
<dbReference type="EMBL" id="RHLC01000009">
    <property type="protein sequence ID" value="TPP43810.1"/>
    <property type="molecule type" value="Genomic_DNA"/>
</dbReference>
<dbReference type="GeneID" id="13391241"/>
<keyword evidence="6" id="KW-1185">Reference proteome</keyword>
<dbReference type="VEuPathDB" id="TriTrypDB:LdBPK_323030.1"/>
<evidence type="ECO:0000256" key="1">
    <source>
        <dbReference type="SAM" id="MobiDB-lite"/>
    </source>
</evidence>
<dbReference type="AlphaFoldDB" id="A0A3S7X601"/>
<evidence type="ECO:0000313" key="7">
    <source>
        <dbReference type="Proteomes" id="UP000318447"/>
    </source>
</evidence>
<feature type="region of interest" description="Disordered" evidence="1">
    <location>
        <begin position="199"/>
        <end position="232"/>
    </location>
</feature>
<reference evidence="7" key="6">
    <citation type="submission" date="2019-02" db="EMBL/GenBank/DDBJ databases">
        <title>FDA dAtabase for Regulatory Grade micrObial Sequences (FDA-ARGOS): Supporting development and validation of Infectious Disease Dx tests.</title>
        <authorList>
            <person name="Duncan R."/>
            <person name="Fisher C."/>
            <person name="Tallon L."/>
            <person name="Sadzewicz L."/>
            <person name="Sengamalay N."/>
            <person name="Ott S."/>
            <person name="Godinez A."/>
            <person name="Nagaraj S."/>
            <person name="Vavikolanu K."/>
            <person name="Nadendla S."/>
            <person name="Aluvathingal J."/>
            <person name="Sichtig H."/>
        </authorList>
    </citation>
    <scope>NUCLEOTIDE SEQUENCE [LARGE SCALE GENOMIC DNA]</scope>
    <source>
        <strain evidence="7">FDAARGOS_361</strain>
    </source>
</reference>
<reference evidence="3 5" key="1">
    <citation type="journal article" date="2011" name="Genome Res.">
        <title>Whole genome sequencing of multiple Leishmania donovani clinical isolates provides insights into population structure and mechanisms of drug resistance.</title>
        <authorList>
            <person name="Downing T."/>
            <person name="Imamura H."/>
            <person name="Decuypere S."/>
            <person name="Clark T.G."/>
            <person name="Coombs G.H."/>
            <person name="Cotton J.A."/>
            <person name="Hilley J.D."/>
            <person name="de Doncker S."/>
            <person name="Maes I."/>
            <person name="Mottram J.C."/>
            <person name="Quail M.A."/>
            <person name="Rijal S."/>
            <person name="Sanders M."/>
            <person name="Schonian G."/>
            <person name="Stark O."/>
            <person name="Sundar S."/>
            <person name="Vanaerschot M."/>
            <person name="Hertz-Fowler C."/>
            <person name="Dujardin J.C."/>
            <person name="Berriman M."/>
        </authorList>
    </citation>
    <scope>NUCLEOTIDE SEQUENCE [LARGE SCALE GENOMIC DNA]</scope>
    <source>
        <strain evidence="3 5">BPK282A1</strain>
    </source>
</reference>
<dbReference type="Proteomes" id="UP000008980">
    <property type="component" value="Chromosome 32"/>
</dbReference>
<accession>E9BP54</accession>
<evidence type="ECO:0000313" key="3">
    <source>
        <dbReference type="EMBL" id="CBZ37032.1"/>
    </source>
</evidence>
<reference evidence="2 6" key="4">
    <citation type="journal article" date="2018" name="Sci. Rep.">
        <title>A complete Leishmania donovani reference genome identifies novel genetic variations associated with virulence.</title>
        <authorList>
            <person name="Lypaczewski P."/>
            <person name="Hoshizaki J."/>
            <person name="Zhang W.-W."/>
            <person name="McCall L.-I."/>
            <person name="Torcivia-Rodriguez J."/>
            <person name="Simonyan V."/>
            <person name="Kaur A."/>
            <person name="Dewar K."/>
            <person name="Matlashewski G."/>
        </authorList>
    </citation>
    <scope>NUCLEOTIDE SEQUENCE [LARGE SCALE GENOMIC DNA]</scope>
    <source>
        <strain evidence="2 6">LdCL</strain>
    </source>
</reference>
<reference evidence="4" key="5">
    <citation type="submission" date="2019-02" db="EMBL/GenBank/DDBJ databases">
        <title>FDA dAtabase for Regulatory Grade micrObial Sequences (FDA-ARGOS): Supporting development and validation of Infectious Disease Dx tests.</title>
        <authorList>
            <person name="Duncan R."/>
            <person name="Fisher C."/>
            <person name="Tallon L.J."/>
            <person name="Sadzewicz L."/>
            <person name="Sengamalay N."/>
            <person name="Ott S."/>
            <person name="Godinez A."/>
            <person name="Nagaraj S."/>
            <person name="Nadendla S."/>
            <person name="Sichtig H."/>
        </authorList>
    </citation>
    <scope>NUCLEOTIDE SEQUENCE</scope>
    <source>
        <strain evidence="4">FDAARGOS_361</strain>
    </source>
</reference>
<sequence length="444" mass="45833">MPSSYVCVLHSSNGYYTDDLVGNALRCVHALQCSLRAGAPDFIPSIAVFFADPHRGVKCVYSSAVPDRNHALDRVGATYPVLSDATGSVFSPDEDGGGGWRGGDTAERTVAFAQLFRLRSPQILQQAILSAVQEHNSTVPTAGAKADASSVKGFSETSPAPSASASPSSDATSMWSSLAGALLASLCYLRAHPSSAFRAADRDEADGEAGEAPGEAAAGDSSSSDAVNSAPPPRSAGSVLVFSDAKAAAVPPYSAECALAMTAVTASKMGVTVSCFGEAVLHTDSTENRLVALASSLGGFCAGRFSLHDLGHLLDGASAAVSLIGNRPRQRRDRIASQYVVGPTMLPQTPLRKRRAMDAALAESSTADFEKATTEKADTAVSFGAQDDEHASYLGWLCPSCMAVIYRPSTEVAGATTSDSRTEDGGGSGTDQGMGPRCPYCSKV</sequence>
<dbReference type="VEuPathDB" id="TriTrypDB:LDHU3_32.3810"/>
<name>A0A3S7X601_LEIDO</name>
<protein>
    <submittedName>
        <fullName evidence="2">Uncharacterized protein</fullName>
    </submittedName>
</protein>
<evidence type="ECO:0000313" key="5">
    <source>
        <dbReference type="Proteomes" id="UP000008980"/>
    </source>
</evidence>
<feature type="compositionally biased region" description="Low complexity" evidence="1">
    <location>
        <begin position="210"/>
        <end position="229"/>
    </location>
</feature>
<dbReference type="EMBL" id="FR799619">
    <property type="protein sequence ID" value="CBZ37032.1"/>
    <property type="molecule type" value="Genomic_DNA"/>
</dbReference>
<reference evidence="3" key="2">
    <citation type="submission" date="2011-01" db="EMBL/GenBank/DDBJ databases">
        <authorList>
            <person name="Zhao B.P."/>
            <person name="Ren Z.A."/>
            <person name="Li C.D."/>
        </authorList>
    </citation>
    <scope>NUCLEOTIDE SEQUENCE</scope>
    <source>
        <strain evidence="3">BPK282A1</strain>
    </source>
</reference>
<dbReference type="EMBL" id="CP029531">
    <property type="protein sequence ID" value="AYU81854.1"/>
    <property type="molecule type" value="Genomic_DNA"/>
</dbReference>
<dbReference type="OMA" id="PYSAECA"/>
<evidence type="ECO:0000313" key="4">
    <source>
        <dbReference type="EMBL" id="TPP43810.1"/>
    </source>
</evidence>
<feature type="region of interest" description="Disordered" evidence="1">
    <location>
        <begin position="413"/>
        <end position="444"/>
    </location>
</feature>
<proteinExistence type="predicted"/>
<organism evidence="2 6">
    <name type="scientific">Leishmania donovani</name>
    <dbReference type="NCBI Taxonomy" id="5661"/>
    <lineage>
        <taxon>Eukaryota</taxon>
        <taxon>Discoba</taxon>
        <taxon>Euglenozoa</taxon>
        <taxon>Kinetoplastea</taxon>
        <taxon>Metakinetoplastina</taxon>
        <taxon>Trypanosomatida</taxon>
        <taxon>Trypanosomatidae</taxon>
        <taxon>Leishmaniinae</taxon>
        <taxon>Leishmania</taxon>
    </lineage>
</organism>
<feature type="region of interest" description="Disordered" evidence="1">
    <location>
        <begin position="140"/>
        <end position="170"/>
    </location>
</feature>
<dbReference type="OrthoDB" id="272153at2759"/>
<dbReference type="Proteomes" id="UP000274082">
    <property type="component" value="Chromosome 32"/>
</dbReference>
<dbReference type="RefSeq" id="XP_003863716.1">
    <property type="nucleotide sequence ID" value="XM_003863668.1"/>
</dbReference>
<evidence type="ECO:0000313" key="2">
    <source>
        <dbReference type="EMBL" id="AYU81854.1"/>
    </source>
</evidence>
<accession>A0A3S7X601</accession>
<evidence type="ECO:0000313" key="6">
    <source>
        <dbReference type="Proteomes" id="UP000274082"/>
    </source>
</evidence>
<feature type="compositionally biased region" description="Low complexity" evidence="1">
    <location>
        <begin position="155"/>
        <end position="170"/>
    </location>
</feature>
<reference evidence="5" key="3">
    <citation type="submission" date="2011-02" db="EMBL/GenBank/DDBJ databases">
        <title>Whole genome sequencing of Leishmania donovani clinical lines reveals dynamic variation related to drug resistance.</title>
        <authorList>
            <person name="Downing T."/>
            <person name="Imamura H."/>
            <person name="Sanders M."/>
            <person name="Decuypere S."/>
            <person name="Hertz-Fowler C."/>
            <person name="Clark T.G."/>
            <person name="Rijal S."/>
            <person name="Sundar S."/>
            <person name="Quail M.A."/>
            <person name="De Doncker S."/>
            <person name="Maes I."/>
            <person name="Vanaerschot M."/>
            <person name="Stark O."/>
            <person name="Schonian G."/>
            <person name="Dujardin J.C."/>
            <person name="Berriman M."/>
        </authorList>
    </citation>
    <scope>NUCLEOTIDE SEQUENCE [LARGE SCALE GENOMIC DNA]</scope>
    <source>
        <strain evidence="5">BPK282A1</strain>
    </source>
</reference>
<gene>
    <name evidence="4" type="ORF">CGC21_21045</name>
    <name evidence="3" type="ORF">LDBPK_323030</name>
    <name evidence="2" type="ORF">LdCL_320036300</name>
</gene>